<dbReference type="InterPro" id="IPR001138">
    <property type="entry name" value="Zn2Cys6_DnaBD"/>
</dbReference>
<protein>
    <recommendedName>
        <fullName evidence="8">Zn(2)-C6 fungal-type domain-containing protein</fullName>
    </recommendedName>
</protein>
<gene>
    <name evidence="9" type="ORF">QBC38DRAFT_478553</name>
</gene>
<dbReference type="GO" id="GO:0003677">
    <property type="term" value="F:DNA binding"/>
    <property type="evidence" value="ECO:0007669"/>
    <property type="project" value="UniProtKB-KW"/>
</dbReference>
<evidence type="ECO:0000256" key="5">
    <source>
        <dbReference type="ARBA" id="ARBA00023163"/>
    </source>
</evidence>
<dbReference type="Proteomes" id="UP001301958">
    <property type="component" value="Unassembled WGS sequence"/>
</dbReference>
<feature type="compositionally biased region" description="Polar residues" evidence="7">
    <location>
        <begin position="123"/>
        <end position="133"/>
    </location>
</feature>
<dbReference type="CDD" id="cd00067">
    <property type="entry name" value="GAL4"/>
    <property type="match status" value="1"/>
</dbReference>
<keyword evidence="3" id="KW-0805">Transcription regulation</keyword>
<dbReference type="InterPro" id="IPR036864">
    <property type="entry name" value="Zn2-C6_fun-type_DNA-bd_sf"/>
</dbReference>
<dbReference type="Gene3D" id="4.10.240.10">
    <property type="entry name" value="Zn(2)-C6 fungal-type DNA-binding domain"/>
    <property type="match status" value="1"/>
</dbReference>
<proteinExistence type="predicted"/>
<keyword evidence="10" id="KW-1185">Reference proteome</keyword>
<keyword evidence="4" id="KW-0238">DNA-binding</keyword>
<reference evidence="9" key="2">
    <citation type="submission" date="2023-05" db="EMBL/GenBank/DDBJ databases">
        <authorList>
            <consortium name="Lawrence Berkeley National Laboratory"/>
            <person name="Steindorff A."/>
            <person name="Hensen N."/>
            <person name="Bonometti L."/>
            <person name="Westerberg I."/>
            <person name="Brannstrom I.O."/>
            <person name="Guillou S."/>
            <person name="Cros-Aarteil S."/>
            <person name="Calhoun S."/>
            <person name="Haridas S."/>
            <person name="Kuo A."/>
            <person name="Mondo S."/>
            <person name="Pangilinan J."/>
            <person name="Riley R."/>
            <person name="Labutti K."/>
            <person name="Andreopoulos B."/>
            <person name="Lipzen A."/>
            <person name="Chen C."/>
            <person name="Yanf M."/>
            <person name="Daum C."/>
            <person name="Ng V."/>
            <person name="Clum A."/>
            <person name="Ohm R."/>
            <person name="Martin F."/>
            <person name="Silar P."/>
            <person name="Natvig D."/>
            <person name="Lalanne C."/>
            <person name="Gautier V."/>
            <person name="Ament-Velasquez S.L."/>
            <person name="Kruys A."/>
            <person name="Hutchinson M.I."/>
            <person name="Powell A.J."/>
            <person name="Barry K."/>
            <person name="Miller A.N."/>
            <person name="Grigoriev I.V."/>
            <person name="Debuchy R."/>
            <person name="Gladieux P."/>
            <person name="Thoren M.H."/>
            <person name="Johannesson H."/>
        </authorList>
    </citation>
    <scope>NUCLEOTIDE SEQUENCE</scope>
    <source>
        <strain evidence="9">CBS 990.96</strain>
    </source>
</reference>
<evidence type="ECO:0000256" key="2">
    <source>
        <dbReference type="ARBA" id="ARBA00022833"/>
    </source>
</evidence>
<dbReference type="GO" id="GO:0000981">
    <property type="term" value="F:DNA-binding transcription factor activity, RNA polymerase II-specific"/>
    <property type="evidence" value="ECO:0007669"/>
    <property type="project" value="InterPro"/>
</dbReference>
<accession>A0AAN7BPS4</accession>
<evidence type="ECO:0000259" key="8">
    <source>
        <dbReference type="PROSITE" id="PS50048"/>
    </source>
</evidence>
<evidence type="ECO:0000256" key="7">
    <source>
        <dbReference type="SAM" id="MobiDB-lite"/>
    </source>
</evidence>
<organism evidence="9 10">
    <name type="scientific">Podospora fimiseda</name>
    <dbReference type="NCBI Taxonomy" id="252190"/>
    <lineage>
        <taxon>Eukaryota</taxon>
        <taxon>Fungi</taxon>
        <taxon>Dikarya</taxon>
        <taxon>Ascomycota</taxon>
        <taxon>Pezizomycotina</taxon>
        <taxon>Sordariomycetes</taxon>
        <taxon>Sordariomycetidae</taxon>
        <taxon>Sordariales</taxon>
        <taxon>Podosporaceae</taxon>
        <taxon>Podospora</taxon>
    </lineage>
</organism>
<dbReference type="AlphaFoldDB" id="A0AAN7BPS4"/>
<evidence type="ECO:0000256" key="1">
    <source>
        <dbReference type="ARBA" id="ARBA00022723"/>
    </source>
</evidence>
<keyword evidence="5" id="KW-0804">Transcription</keyword>
<feature type="region of interest" description="Disordered" evidence="7">
    <location>
        <begin position="93"/>
        <end position="133"/>
    </location>
</feature>
<sequence length="554" mass="62406">MSNPKLWKRMDIPRSKTGTTSADDYSPERTPRPGPGQSFVFSLDHRPRATRASVPKVRSGCITCKRRHVKCDEAKPACQRCLKWQGFCDGYKPADQKKSQGEKQRRSSASSRSERSDSAPASGNESQESQNDAIITPEMSQFDSTYLANWLNLASNFESGLFPTDFYTVTVPQMCQDEMAIRYAVLAVGALISCISPSMPAPFSTLPQFSPHYSTALTYYGHALRLVGLLDESTTRYSIRRVSVIACGLFVVFEILHGNHEAAIEHINHGGRMINGQPLEEQSTAGNPSRFFLENTLICGFHRVNYLAWTTRVLYPSKTMPRICPAVSAYYILDHIPSLFAEPVEARYFLSIIQHQNVRFIKAVTDNFSSFPWSFPEALALVMPSPLKEIQQQELNKLKSWKIAFWPLLASIRADYDGNGSPPRAYLQVVLLLLQFTILEVSAKTVFFHDRKALEEATPQFSEMVQLSEIILSNQPPAVDNSQIFTMDNQGQTFELFVAATKCADEGIRNQATELMRRYPRRDAFWETRVALAVLANGETQEEHSSIDPRLSQM</sequence>
<dbReference type="GO" id="GO:0008270">
    <property type="term" value="F:zinc ion binding"/>
    <property type="evidence" value="ECO:0007669"/>
    <property type="project" value="InterPro"/>
</dbReference>
<keyword evidence="1" id="KW-0479">Metal-binding</keyword>
<name>A0AAN7BPS4_9PEZI</name>
<dbReference type="PANTHER" id="PTHR36206:SF4">
    <property type="entry name" value="HYPOTHETICAL CONSERVED PROTEIN (EUROFUNG)-RELATED"/>
    <property type="match status" value="1"/>
</dbReference>
<evidence type="ECO:0000256" key="3">
    <source>
        <dbReference type="ARBA" id="ARBA00023015"/>
    </source>
</evidence>
<dbReference type="PROSITE" id="PS50048">
    <property type="entry name" value="ZN2_CY6_FUNGAL_2"/>
    <property type="match status" value="1"/>
</dbReference>
<dbReference type="Pfam" id="PF00172">
    <property type="entry name" value="Zn_clus"/>
    <property type="match status" value="1"/>
</dbReference>
<dbReference type="PANTHER" id="PTHR36206">
    <property type="entry name" value="ASPERCRYPTIN BIOSYNTHESIS CLUSTER-SPECIFIC TRANSCRIPTION REGULATOR ATNN-RELATED"/>
    <property type="match status" value="1"/>
</dbReference>
<keyword evidence="6" id="KW-0539">Nucleus</keyword>
<evidence type="ECO:0000256" key="6">
    <source>
        <dbReference type="ARBA" id="ARBA00023242"/>
    </source>
</evidence>
<dbReference type="SMART" id="SM00066">
    <property type="entry name" value="GAL4"/>
    <property type="match status" value="1"/>
</dbReference>
<evidence type="ECO:0000313" key="9">
    <source>
        <dbReference type="EMBL" id="KAK4227197.1"/>
    </source>
</evidence>
<feature type="domain" description="Zn(2)-C6 fungal-type" evidence="8">
    <location>
        <begin position="60"/>
        <end position="88"/>
    </location>
</feature>
<dbReference type="InterPro" id="IPR052360">
    <property type="entry name" value="Transcr_Regulatory_Proteins"/>
</dbReference>
<dbReference type="SUPFAM" id="SSF57701">
    <property type="entry name" value="Zn2/Cys6 DNA-binding domain"/>
    <property type="match status" value="1"/>
</dbReference>
<feature type="compositionally biased region" description="Basic and acidic residues" evidence="7">
    <location>
        <begin position="93"/>
        <end position="105"/>
    </location>
</feature>
<evidence type="ECO:0000256" key="4">
    <source>
        <dbReference type="ARBA" id="ARBA00023125"/>
    </source>
</evidence>
<feature type="region of interest" description="Disordered" evidence="7">
    <location>
        <begin position="1"/>
        <end position="56"/>
    </location>
</feature>
<dbReference type="EMBL" id="MU865335">
    <property type="protein sequence ID" value="KAK4227197.1"/>
    <property type="molecule type" value="Genomic_DNA"/>
</dbReference>
<keyword evidence="2" id="KW-0862">Zinc</keyword>
<evidence type="ECO:0000313" key="10">
    <source>
        <dbReference type="Proteomes" id="UP001301958"/>
    </source>
</evidence>
<reference evidence="9" key="1">
    <citation type="journal article" date="2023" name="Mol. Phylogenet. Evol.">
        <title>Genome-scale phylogeny and comparative genomics of the fungal order Sordariales.</title>
        <authorList>
            <person name="Hensen N."/>
            <person name="Bonometti L."/>
            <person name="Westerberg I."/>
            <person name="Brannstrom I.O."/>
            <person name="Guillou S."/>
            <person name="Cros-Aarteil S."/>
            <person name="Calhoun S."/>
            <person name="Haridas S."/>
            <person name="Kuo A."/>
            <person name="Mondo S."/>
            <person name="Pangilinan J."/>
            <person name="Riley R."/>
            <person name="LaButti K."/>
            <person name="Andreopoulos B."/>
            <person name="Lipzen A."/>
            <person name="Chen C."/>
            <person name="Yan M."/>
            <person name="Daum C."/>
            <person name="Ng V."/>
            <person name="Clum A."/>
            <person name="Steindorff A."/>
            <person name="Ohm R.A."/>
            <person name="Martin F."/>
            <person name="Silar P."/>
            <person name="Natvig D.O."/>
            <person name="Lalanne C."/>
            <person name="Gautier V."/>
            <person name="Ament-Velasquez S.L."/>
            <person name="Kruys A."/>
            <person name="Hutchinson M.I."/>
            <person name="Powell A.J."/>
            <person name="Barry K."/>
            <person name="Miller A.N."/>
            <person name="Grigoriev I.V."/>
            <person name="Debuchy R."/>
            <person name="Gladieux P."/>
            <person name="Hiltunen Thoren M."/>
            <person name="Johannesson H."/>
        </authorList>
    </citation>
    <scope>NUCLEOTIDE SEQUENCE</scope>
    <source>
        <strain evidence="9">CBS 990.96</strain>
    </source>
</reference>
<comment type="caution">
    <text evidence="9">The sequence shown here is derived from an EMBL/GenBank/DDBJ whole genome shotgun (WGS) entry which is preliminary data.</text>
</comment>